<dbReference type="FunFam" id="3.30.200.20:FF:000039">
    <property type="entry name" value="receptor-like protein kinase FERONIA"/>
    <property type="match status" value="1"/>
</dbReference>
<evidence type="ECO:0000259" key="16">
    <source>
        <dbReference type="PROSITE" id="PS50011"/>
    </source>
</evidence>
<keyword evidence="7" id="KW-0418">Kinase</keyword>
<dbReference type="GeneID" id="110800964"/>
<evidence type="ECO:0000256" key="5">
    <source>
        <dbReference type="ARBA" id="ARBA00022729"/>
    </source>
</evidence>
<proteinExistence type="predicted"/>
<dbReference type="PROSITE" id="PS50011">
    <property type="entry name" value="PROTEIN_KINASE_DOM"/>
    <property type="match status" value="1"/>
</dbReference>
<feature type="region of interest" description="Disordered" evidence="13">
    <location>
        <begin position="438"/>
        <end position="457"/>
    </location>
</feature>
<dbReference type="Proteomes" id="UP000813463">
    <property type="component" value="Chromosome 2"/>
</dbReference>
<evidence type="ECO:0000256" key="6">
    <source>
        <dbReference type="ARBA" id="ARBA00022741"/>
    </source>
</evidence>
<dbReference type="PANTHER" id="PTHR27003">
    <property type="entry name" value="OS07G0166700 PROTEIN"/>
    <property type="match status" value="1"/>
</dbReference>
<evidence type="ECO:0000256" key="15">
    <source>
        <dbReference type="SAM" id="SignalP"/>
    </source>
</evidence>
<dbReference type="CDD" id="cd14066">
    <property type="entry name" value="STKc_IRAK"/>
    <property type="match status" value="1"/>
</dbReference>
<accession>A0A9R0J7R6</accession>
<dbReference type="Gene3D" id="2.60.120.430">
    <property type="entry name" value="Galactose-binding lectin"/>
    <property type="match status" value="2"/>
</dbReference>
<evidence type="ECO:0000313" key="18">
    <source>
        <dbReference type="RefSeq" id="XP_021861993.1"/>
    </source>
</evidence>
<dbReference type="PANTHER" id="PTHR27003:SF398">
    <property type="entry name" value="PROTEIN KINASE DOMAIN-CONTAINING PROTEIN"/>
    <property type="match status" value="1"/>
</dbReference>
<evidence type="ECO:0000256" key="3">
    <source>
        <dbReference type="ARBA" id="ARBA00022679"/>
    </source>
</evidence>
<keyword evidence="8 12" id="KW-0067">ATP-binding</keyword>
<evidence type="ECO:0000256" key="9">
    <source>
        <dbReference type="ARBA" id="ARBA00022989"/>
    </source>
</evidence>
<keyword evidence="6 12" id="KW-0547">Nucleotide-binding</keyword>
<reference evidence="18" key="2">
    <citation type="submission" date="2025-08" db="UniProtKB">
        <authorList>
            <consortium name="RefSeq"/>
        </authorList>
    </citation>
    <scope>IDENTIFICATION</scope>
    <source>
        <tissue evidence="18">Leaf</tissue>
    </source>
</reference>
<dbReference type="KEGG" id="soe:110800964"/>
<keyword evidence="9 14" id="KW-1133">Transmembrane helix</keyword>
<evidence type="ECO:0000256" key="11">
    <source>
        <dbReference type="ARBA" id="ARBA00023180"/>
    </source>
</evidence>
<evidence type="ECO:0000256" key="7">
    <source>
        <dbReference type="ARBA" id="ARBA00022777"/>
    </source>
</evidence>
<feature type="transmembrane region" description="Helical" evidence="14">
    <location>
        <begin position="395"/>
        <end position="423"/>
    </location>
</feature>
<keyword evidence="3" id="KW-0808">Transferase</keyword>
<dbReference type="InterPro" id="IPR045272">
    <property type="entry name" value="ANXUR1/2-like"/>
</dbReference>
<feature type="signal peptide" evidence="15">
    <location>
        <begin position="1"/>
        <end position="27"/>
    </location>
</feature>
<keyword evidence="2" id="KW-0723">Serine/threonine-protein kinase</keyword>
<feature type="chain" id="PRO_5040417706" evidence="15">
    <location>
        <begin position="28"/>
        <end position="830"/>
    </location>
</feature>
<gene>
    <name evidence="18" type="primary">LOC110800964</name>
</gene>
<sequence>MMLLHFHTAAASLFLPLLLFSSSPCTADVRHLINCGSSSTAASTTTGQTFVGEDAVTFSRHRSRVASSADPSELLYKTARVFTKPSTYDFNLAPEFDTYFVRLHFYAFSSLLANAKFNVSASGHMLLPGFSLGNISRNSSTIKEFILRVNQTRSFKIYFFPNPSASAFINAIEVLSTTSNITKSRVRPSVTPAGSMREYKGQNTIALETIYRINVGGREVKSSSDHTLWRTWEEDDTYLINKSDAQNTSKDHLGSTNPDDDAPPAVYETAKTLKASAKITNLTWKFSVKKGTQYFVRVHFCDLLSSSGVLDTFRLYIYRDFSQVIDPLEVELNSPFHKDYVVESDDLEFLNISVGPNNATSENNNFLFLNGVEIMQVKNETASEPRLGNDSHRKLIVLVSLVASASVVALTVVLATILVCLCLRKRRKNRTESFEWGNLPLHGGTSSHNRGSETSSSHATTFQNLQLGLRIPLIEIQRVTNNFDASLIIGEGGFGKVYKGTLKNGIIVAVKRGSLDHGQGVAEFQTEIMILSTIRHRHLVSLIGYCSENGEMILVYEFMAKGTLRYHLYDSKEGTSSSTRGMLTWQQRVQICIEAAKGIQYLHTGTNKGIIHRDVKSTNILLDDNYVAKVADFGLSRSGYLEETHVSVSDVKGTFGYLDPEYAICLQLTEKSDVYAFGVVLFEVLCARPALDPSLPKKQVNLADWAMACYERGQLETIIDPLIAGDIDPNSLKKFCEITERCLKKDASERPPMSDVCWGLEYALQLQKAASERVLLDDTITDVSLNMPLPAVRRFPSQSIADDEYDDELLDTSNTGEVFSQLAFDDGTAR</sequence>
<dbReference type="PROSITE" id="PS00107">
    <property type="entry name" value="PROTEIN_KINASE_ATP"/>
    <property type="match status" value="1"/>
</dbReference>
<dbReference type="FunFam" id="1.10.510.10:FF:000252">
    <property type="entry name" value="Receptor-like protein kinase FERONIA"/>
    <property type="match status" value="1"/>
</dbReference>
<dbReference type="InterPro" id="IPR017441">
    <property type="entry name" value="Protein_kinase_ATP_BS"/>
</dbReference>
<dbReference type="GO" id="GO:0005886">
    <property type="term" value="C:plasma membrane"/>
    <property type="evidence" value="ECO:0000318"/>
    <property type="project" value="GO_Central"/>
</dbReference>
<comment type="subcellular location">
    <subcellularLocation>
        <location evidence="1">Membrane</location>
        <topology evidence="1">Single-pass type I membrane protein</topology>
    </subcellularLocation>
</comment>
<dbReference type="InterPro" id="IPR008271">
    <property type="entry name" value="Ser/Thr_kinase_AS"/>
</dbReference>
<dbReference type="Gene3D" id="3.30.200.20">
    <property type="entry name" value="Phosphorylase Kinase, domain 1"/>
    <property type="match status" value="1"/>
</dbReference>
<evidence type="ECO:0000256" key="12">
    <source>
        <dbReference type="PROSITE-ProRule" id="PRU10141"/>
    </source>
</evidence>
<feature type="binding site" evidence="12">
    <location>
        <position position="511"/>
    </location>
    <ligand>
        <name>ATP</name>
        <dbReference type="ChEBI" id="CHEBI:30616"/>
    </ligand>
</feature>
<organism evidence="17 18">
    <name type="scientific">Spinacia oleracea</name>
    <name type="common">Spinach</name>
    <dbReference type="NCBI Taxonomy" id="3562"/>
    <lineage>
        <taxon>Eukaryota</taxon>
        <taxon>Viridiplantae</taxon>
        <taxon>Streptophyta</taxon>
        <taxon>Embryophyta</taxon>
        <taxon>Tracheophyta</taxon>
        <taxon>Spermatophyta</taxon>
        <taxon>Magnoliopsida</taxon>
        <taxon>eudicotyledons</taxon>
        <taxon>Gunneridae</taxon>
        <taxon>Pentapetalae</taxon>
        <taxon>Caryophyllales</taxon>
        <taxon>Chenopodiaceae</taxon>
        <taxon>Chenopodioideae</taxon>
        <taxon>Anserineae</taxon>
        <taxon>Spinacia</taxon>
    </lineage>
</organism>
<evidence type="ECO:0000256" key="13">
    <source>
        <dbReference type="SAM" id="MobiDB-lite"/>
    </source>
</evidence>
<dbReference type="Pfam" id="PF07714">
    <property type="entry name" value="PK_Tyr_Ser-Thr"/>
    <property type="match status" value="1"/>
</dbReference>
<keyword evidence="4 14" id="KW-0812">Transmembrane</keyword>
<evidence type="ECO:0000256" key="2">
    <source>
        <dbReference type="ARBA" id="ARBA00022527"/>
    </source>
</evidence>
<evidence type="ECO:0000256" key="10">
    <source>
        <dbReference type="ARBA" id="ARBA00023136"/>
    </source>
</evidence>
<dbReference type="PROSITE" id="PS00108">
    <property type="entry name" value="PROTEIN_KINASE_ST"/>
    <property type="match status" value="1"/>
</dbReference>
<dbReference type="GO" id="GO:0004674">
    <property type="term" value="F:protein serine/threonine kinase activity"/>
    <property type="evidence" value="ECO:0007669"/>
    <property type="project" value="UniProtKB-KW"/>
</dbReference>
<protein>
    <submittedName>
        <fullName evidence="18">Probable receptor-like protein kinase At2g23200</fullName>
    </submittedName>
</protein>
<keyword evidence="11" id="KW-0325">Glycoprotein</keyword>
<dbReference type="InterPro" id="IPR000719">
    <property type="entry name" value="Prot_kinase_dom"/>
</dbReference>
<keyword evidence="10 14" id="KW-0472">Membrane</keyword>
<dbReference type="GO" id="GO:0005524">
    <property type="term" value="F:ATP binding"/>
    <property type="evidence" value="ECO:0007669"/>
    <property type="project" value="UniProtKB-UniRule"/>
</dbReference>
<reference evidence="17" key="1">
    <citation type="journal article" date="2021" name="Nat. Commun.">
        <title>Genomic analyses provide insights into spinach domestication and the genetic basis of agronomic traits.</title>
        <authorList>
            <person name="Cai X."/>
            <person name="Sun X."/>
            <person name="Xu C."/>
            <person name="Sun H."/>
            <person name="Wang X."/>
            <person name="Ge C."/>
            <person name="Zhang Z."/>
            <person name="Wang Q."/>
            <person name="Fei Z."/>
            <person name="Jiao C."/>
            <person name="Wang Q."/>
        </authorList>
    </citation>
    <scope>NUCLEOTIDE SEQUENCE [LARGE SCALE GENOMIC DNA]</scope>
    <source>
        <strain evidence="17">cv. Varoflay</strain>
    </source>
</reference>
<dbReference type="InterPro" id="IPR024788">
    <property type="entry name" value="Malectin-like_Carb-bd_dom"/>
</dbReference>
<dbReference type="Gene3D" id="1.10.510.10">
    <property type="entry name" value="Transferase(Phosphotransferase) domain 1"/>
    <property type="match status" value="1"/>
</dbReference>
<name>A0A9R0J7R6_SPIOL</name>
<keyword evidence="17" id="KW-1185">Reference proteome</keyword>
<feature type="compositionally biased region" description="Polar residues" evidence="13">
    <location>
        <begin position="444"/>
        <end position="457"/>
    </location>
</feature>
<dbReference type="SMART" id="SM00220">
    <property type="entry name" value="S_TKc"/>
    <property type="match status" value="1"/>
</dbReference>
<keyword evidence="5 15" id="KW-0732">Signal</keyword>
<evidence type="ECO:0000313" key="17">
    <source>
        <dbReference type="Proteomes" id="UP000813463"/>
    </source>
</evidence>
<dbReference type="RefSeq" id="XP_021861993.1">
    <property type="nucleotide sequence ID" value="XM_022006301.2"/>
</dbReference>
<dbReference type="GO" id="GO:0009506">
    <property type="term" value="C:plasmodesma"/>
    <property type="evidence" value="ECO:0007669"/>
    <property type="project" value="TreeGrafter"/>
</dbReference>
<dbReference type="SUPFAM" id="SSF56112">
    <property type="entry name" value="Protein kinase-like (PK-like)"/>
    <property type="match status" value="1"/>
</dbReference>
<evidence type="ECO:0000256" key="8">
    <source>
        <dbReference type="ARBA" id="ARBA00022840"/>
    </source>
</evidence>
<dbReference type="InterPro" id="IPR001245">
    <property type="entry name" value="Ser-Thr/Tyr_kinase_cat_dom"/>
</dbReference>
<dbReference type="OrthoDB" id="1928639at2759"/>
<dbReference type="InterPro" id="IPR011009">
    <property type="entry name" value="Kinase-like_dom_sf"/>
</dbReference>
<dbReference type="GO" id="GO:0004672">
    <property type="term" value="F:protein kinase activity"/>
    <property type="evidence" value="ECO:0000318"/>
    <property type="project" value="GO_Central"/>
</dbReference>
<evidence type="ECO:0000256" key="4">
    <source>
        <dbReference type="ARBA" id="ARBA00022692"/>
    </source>
</evidence>
<evidence type="ECO:0000256" key="14">
    <source>
        <dbReference type="SAM" id="Phobius"/>
    </source>
</evidence>
<evidence type="ECO:0000256" key="1">
    <source>
        <dbReference type="ARBA" id="ARBA00004479"/>
    </source>
</evidence>
<dbReference type="GO" id="GO:0004714">
    <property type="term" value="F:transmembrane receptor protein tyrosine kinase activity"/>
    <property type="evidence" value="ECO:0007669"/>
    <property type="project" value="InterPro"/>
</dbReference>
<dbReference type="AlphaFoldDB" id="A0A9R0J7R6"/>
<dbReference type="Pfam" id="PF12819">
    <property type="entry name" value="Malectin_like"/>
    <property type="match status" value="1"/>
</dbReference>
<feature type="domain" description="Protein kinase" evidence="16">
    <location>
        <begin position="483"/>
        <end position="765"/>
    </location>
</feature>